<dbReference type="PANTHER" id="PTHR42748">
    <property type="entry name" value="NITROGEN METABOLITE REPRESSION PROTEIN NMRA FAMILY MEMBER"/>
    <property type="match status" value="1"/>
</dbReference>
<dbReference type="SUPFAM" id="SSF51735">
    <property type="entry name" value="NAD(P)-binding Rossmann-fold domains"/>
    <property type="match status" value="1"/>
</dbReference>
<feature type="compositionally biased region" description="Basic residues" evidence="3">
    <location>
        <begin position="114"/>
        <end position="124"/>
    </location>
</feature>
<evidence type="ECO:0000256" key="3">
    <source>
        <dbReference type="SAM" id="MobiDB-lite"/>
    </source>
</evidence>
<evidence type="ECO:0000256" key="2">
    <source>
        <dbReference type="ARBA" id="ARBA00022857"/>
    </source>
</evidence>
<organism evidence="5 6">
    <name type="scientific">Streptomyces luteolus</name>
    <dbReference type="NCBI Taxonomy" id="3043615"/>
    <lineage>
        <taxon>Bacteria</taxon>
        <taxon>Bacillati</taxon>
        <taxon>Actinomycetota</taxon>
        <taxon>Actinomycetes</taxon>
        <taxon>Kitasatosporales</taxon>
        <taxon>Streptomycetaceae</taxon>
        <taxon>Streptomyces</taxon>
    </lineage>
</organism>
<dbReference type="InterPro" id="IPR051164">
    <property type="entry name" value="NmrA-like_oxidored"/>
</dbReference>
<feature type="region of interest" description="Disordered" evidence="3">
    <location>
        <begin position="114"/>
        <end position="139"/>
    </location>
</feature>
<dbReference type="RefSeq" id="WP_282539909.1">
    <property type="nucleotide sequence ID" value="NZ_JASCIS010000073.1"/>
</dbReference>
<evidence type="ECO:0000313" key="5">
    <source>
        <dbReference type="EMBL" id="MDI3424082.1"/>
    </source>
</evidence>
<keyword evidence="2" id="KW-0521">NADP</keyword>
<name>A0ABT6T859_9ACTN</name>
<feature type="domain" description="NmrA-like" evidence="4">
    <location>
        <begin position="5"/>
        <end position="105"/>
    </location>
</feature>
<dbReference type="EMBL" id="JASCIS010000073">
    <property type="protein sequence ID" value="MDI3424082.1"/>
    <property type="molecule type" value="Genomic_DNA"/>
</dbReference>
<comment type="similarity">
    <text evidence="1">Belongs to the NmrA-type oxidoreductase family.</text>
</comment>
<sequence length="152" mass="16223">MSNADSVLVIGATGNQGGATAEELLSRGWSVRAMVRNPDKPEARELARRSAVLVQGGMDDEASLRRAMTGVQGVFSVQALAYDPATLAAEVRQGKAVAGAAQATGDRALRVQLRGRRRTRHRDRPLREQGRERAAHPEFSVCPSPCCGPCSS</sequence>
<accession>A0ABT6T859</accession>
<dbReference type="Gene3D" id="3.40.50.720">
    <property type="entry name" value="NAD(P)-binding Rossmann-like Domain"/>
    <property type="match status" value="1"/>
</dbReference>
<evidence type="ECO:0000259" key="4">
    <source>
        <dbReference type="Pfam" id="PF05368"/>
    </source>
</evidence>
<gene>
    <name evidence="5" type="ORF">QIT00_37065</name>
</gene>
<keyword evidence="6" id="KW-1185">Reference proteome</keyword>
<dbReference type="PANTHER" id="PTHR42748:SF7">
    <property type="entry name" value="NMRA LIKE REDOX SENSOR 1-RELATED"/>
    <property type="match status" value="1"/>
</dbReference>
<reference evidence="5 6" key="1">
    <citation type="submission" date="2023-05" db="EMBL/GenBank/DDBJ databases">
        <title>Draft genome sequence of Streptomyces sp. B-S-A12 isolated from a cave soil in Thailand.</title>
        <authorList>
            <person name="Chamroensaksri N."/>
            <person name="Muangham S."/>
        </authorList>
    </citation>
    <scope>NUCLEOTIDE SEQUENCE [LARGE SCALE GENOMIC DNA]</scope>
    <source>
        <strain evidence="5 6">B-S-A12</strain>
    </source>
</reference>
<dbReference type="Pfam" id="PF05368">
    <property type="entry name" value="NmrA"/>
    <property type="match status" value="1"/>
</dbReference>
<evidence type="ECO:0000256" key="1">
    <source>
        <dbReference type="ARBA" id="ARBA00006328"/>
    </source>
</evidence>
<protein>
    <submittedName>
        <fullName evidence="5">NmrA family NAD(P)-binding protein</fullName>
    </submittedName>
</protein>
<comment type="caution">
    <text evidence="5">The sequence shown here is derived from an EMBL/GenBank/DDBJ whole genome shotgun (WGS) entry which is preliminary data.</text>
</comment>
<dbReference type="Proteomes" id="UP001237105">
    <property type="component" value="Unassembled WGS sequence"/>
</dbReference>
<dbReference type="InterPro" id="IPR008030">
    <property type="entry name" value="NmrA-like"/>
</dbReference>
<feature type="compositionally biased region" description="Basic and acidic residues" evidence="3">
    <location>
        <begin position="125"/>
        <end position="136"/>
    </location>
</feature>
<proteinExistence type="inferred from homology"/>
<evidence type="ECO:0000313" key="6">
    <source>
        <dbReference type="Proteomes" id="UP001237105"/>
    </source>
</evidence>
<dbReference type="InterPro" id="IPR036291">
    <property type="entry name" value="NAD(P)-bd_dom_sf"/>
</dbReference>